<keyword evidence="3" id="KW-1185">Reference proteome</keyword>
<comment type="caution">
    <text evidence="2">The sequence shown here is derived from an EMBL/GenBank/DDBJ whole genome shotgun (WGS) entry which is preliminary data.</text>
</comment>
<sequence length="520" mass="58667">MRQNVVNFINSFEESTVAKSPIINMDPEFNQSYKEHDDDSSYDRKGKRAVDVKDPSFGKIADQIPQKPISAQEDALNSVRARKESLVDIKPVELSGSVKFWTWFSPYRQMMLLVILIQILMILVTFGDGWAYPRTHTSAMVSGNLLVATAVRSEWVLRFVYWISIKLFRGWSPMKLRVLVVAILYHIGGLHSGCGVGAMMWLVVATTFHLMHRPLYHGLVTGTLVISLIIVVITCFVATPLVRAVYHNTFEITHRFLGWAGIISSLAFVISESWWDVNTKAWKPSGFVLLKMVEIWHILIIIILILGQWITVRKVPVEIDAPSNKVSVIKVPGGLTSGLHTRISRTGLREWHIFGSVSEGKKSDFHYMVIAVQGGFTRGLNKDQPAKLYTKTWKPCGLPYFSRLFTKGVAICTGSGIGAVGSTCIQHKDWYLIWIGSELEKTYGHNFVNFLKSRIEPERLLIWDTKGPLGRPDVNFELERVYNTWNAQVALFIGSPSLNKNVLETSRARGIPVFGSIWDA</sequence>
<keyword evidence="1" id="KW-1133">Transmembrane helix</keyword>
<gene>
    <name evidence="2" type="ORF">PPACK8108_LOCUS25234</name>
</gene>
<dbReference type="AlphaFoldDB" id="A0AAV0BT99"/>
<feature type="transmembrane region" description="Helical" evidence="1">
    <location>
        <begin position="256"/>
        <end position="275"/>
    </location>
</feature>
<organism evidence="2 3">
    <name type="scientific">Phakopsora pachyrhizi</name>
    <name type="common">Asian soybean rust disease fungus</name>
    <dbReference type="NCBI Taxonomy" id="170000"/>
    <lineage>
        <taxon>Eukaryota</taxon>
        <taxon>Fungi</taxon>
        <taxon>Dikarya</taxon>
        <taxon>Basidiomycota</taxon>
        <taxon>Pucciniomycotina</taxon>
        <taxon>Pucciniomycetes</taxon>
        <taxon>Pucciniales</taxon>
        <taxon>Phakopsoraceae</taxon>
        <taxon>Phakopsora</taxon>
    </lineage>
</organism>
<dbReference type="InterPro" id="IPR052979">
    <property type="entry name" value="Adenylate-forming_domain"/>
</dbReference>
<dbReference type="PANTHER" id="PTHR33927">
    <property type="entry name" value="TRANSMEMBRANE PROTEIN"/>
    <property type="match status" value="1"/>
</dbReference>
<proteinExistence type="predicted"/>
<keyword evidence="1" id="KW-0812">Transmembrane</keyword>
<dbReference type="PANTHER" id="PTHR33927:SF1">
    <property type="entry name" value="TRANSMEMBRANE PROTEIN"/>
    <property type="match status" value="1"/>
</dbReference>
<evidence type="ECO:0000256" key="1">
    <source>
        <dbReference type="SAM" id="Phobius"/>
    </source>
</evidence>
<feature type="transmembrane region" description="Helical" evidence="1">
    <location>
        <begin position="110"/>
        <end position="132"/>
    </location>
</feature>
<protein>
    <submittedName>
        <fullName evidence="2">Uncharacterized protein</fullName>
    </submittedName>
</protein>
<evidence type="ECO:0000313" key="3">
    <source>
        <dbReference type="Proteomes" id="UP001153365"/>
    </source>
</evidence>
<evidence type="ECO:0000313" key="2">
    <source>
        <dbReference type="EMBL" id="CAH7690014.1"/>
    </source>
</evidence>
<keyword evidence="1" id="KW-0472">Membrane</keyword>
<feature type="transmembrane region" description="Helical" evidence="1">
    <location>
        <begin position="178"/>
        <end position="204"/>
    </location>
</feature>
<reference evidence="2" key="1">
    <citation type="submission" date="2022-06" db="EMBL/GenBank/DDBJ databases">
        <authorList>
            <consortium name="SYNGENTA / RWTH Aachen University"/>
        </authorList>
    </citation>
    <scope>NUCLEOTIDE SEQUENCE</scope>
</reference>
<feature type="transmembrane region" description="Helical" evidence="1">
    <location>
        <begin position="224"/>
        <end position="244"/>
    </location>
</feature>
<accession>A0AAV0BT99</accession>
<dbReference type="EMBL" id="CALTRL010006185">
    <property type="protein sequence ID" value="CAH7690014.1"/>
    <property type="molecule type" value="Genomic_DNA"/>
</dbReference>
<feature type="transmembrane region" description="Helical" evidence="1">
    <location>
        <begin position="295"/>
        <end position="312"/>
    </location>
</feature>
<name>A0AAV0BT99_PHAPC</name>
<dbReference type="Proteomes" id="UP001153365">
    <property type="component" value="Unassembled WGS sequence"/>
</dbReference>